<dbReference type="Proteomes" id="UP000642809">
    <property type="component" value="Unassembled WGS sequence"/>
</dbReference>
<protein>
    <submittedName>
        <fullName evidence="2">Uncharacterized protein</fullName>
    </submittedName>
</protein>
<keyword evidence="3" id="KW-1185">Reference proteome</keyword>
<organism evidence="2 3">
    <name type="scientific">Mongoliitalea lutea</name>
    <dbReference type="NCBI Taxonomy" id="849756"/>
    <lineage>
        <taxon>Bacteria</taxon>
        <taxon>Pseudomonadati</taxon>
        <taxon>Bacteroidota</taxon>
        <taxon>Cytophagia</taxon>
        <taxon>Cytophagales</taxon>
        <taxon>Cyclobacteriaceae</taxon>
        <taxon>Mongoliitalea</taxon>
    </lineage>
</organism>
<reference evidence="2" key="1">
    <citation type="journal article" date="2014" name="Int. J. Syst. Evol. Microbiol.">
        <title>Complete genome sequence of Corynebacterium casei LMG S-19264T (=DSM 44701T), isolated from a smear-ripened cheese.</title>
        <authorList>
            <consortium name="US DOE Joint Genome Institute (JGI-PGF)"/>
            <person name="Walter F."/>
            <person name="Albersmeier A."/>
            <person name="Kalinowski J."/>
            <person name="Ruckert C."/>
        </authorList>
    </citation>
    <scope>NUCLEOTIDE SEQUENCE</scope>
    <source>
        <strain evidence="2">KCTC 23224</strain>
    </source>
</reference>
<gene>
    <name evidence="2" type="ORF">GCM10008106_26640</name>
</gene>
<reference evidence="2" key="2">
    <citation type="submission" date="2020-09" db="EMBL/GenBank/DDBJ databases">
        <authorList>
            <person name="Sun Q."/>
            <person name="Kim S."/>
        </authorList>
    </citation>
    <scope>NUCLEOTIDE SEQUENCE</scope>
    <source>
        <strain evidence="2">KCTC 23224</strain>
    </source>
</reference>
<name>A0A8J3CYF0_9BACT</name>
<keyword evidence="1" id="KW-0472">Membrane</keyword>
<dbReference type="RefSeq" id="WP_189583507.1">
    <property type="nucleotide sequence ID" value="NZ_BMYF01000017.1"/>
</dbReference>
<proteinExistence type="predicted"/>
<evidence type="ECO:0000313" key="3">
    <source>
        <dbReference type="Proteomes" id="UP000642809"/>
    </source>
</evidence>
<evidence type="ECO:0000256" key="1">
    <source>
        <dbReference type="SAM" id="Phobius"/>
    </source>
</evidence>
<comment type="caution">
    <text evidence="2">The sequence shown here is derived from an EMBL/GenBank/DDBJ whole genome shotgun (WGS) entry which is preliminary data.</text>
</comment>
<keyword evidence="1" id="KW-1133">Transmembrane helix</keyword>
<evidence type="ECO:0000313" key="2">
    <source>
        <dbReference type="EMBL" id="GHB44286.1"/>
    </source>
</evidence>
<keyword evidence="1" id="KW-0812">Transmembrane</keyword>
<dbReference type="AlphaFoldDB" id="A0A8J3CYF0"/>
<accession>A0A8J3CYF0</accession>
<dbReference type="EMBL" id="BMYF01000017">
    <property type="protein sequence ID" value="GHB44286.1"/>
    <property type="molecule type" value="Genomic_DNA"/>
</dbReference>
<sequence>MGDLLKIEFWVTVINSSTNIIMMALMVLQTYFFYLTFRFGFNFLKDHEQKIKVENKQKLIIESLKILSFLESSYINQYHVSFPIFDDRKYNDLKDVLWDIKSINDKGYDDFTEAVLKNNELETYAVLLADNDLITHIENLNKYTIELDRKFQEFNWNLRDERVKHAYKIIQEFSFDYPNNKPSRLHYILNRKIKKIRNRLVYLYNH</sequence>
<feature type="transmembrane region" description="Helical" evidence="1">
    <location>
        <begin position="20"/>
        <end position="41"/>
    </location>
</feature>